<evidence type="ECO:0000313" key="3">
    <source>
        <dbReference type="Proteomes" id="UP000234530"/>
    </source>
</evidence>
<organism evidence="2 3">
    <name type="scientific">Paracoccus zhejiangensis</name>
    <dbReference type="NCBI Taxonomy" id="1077935"/>
    <lineage>
        <taxon>Bacteria</taxon>
        <taxon>Pseudomonadati</taxon>
        <taxon>Pseudomonadota</taxon>
        <taxon>Alphaproteobacteria</taxon>
        <taxon>Rhodobacterales</taxon>
        <taxon>Paracoccaceae</taxon>
        <taxon>Paracoccus</taxon>
    </lineage>
</organism>
<sequence length="63" mass="7052">MNQFLRQLVNRLTNRGINKGINHLAKRGSGGKSTPASRQQAKVTRDAVKRARQAARITRRLGK</sequence>
<evidence type="ECO:0000313" key="2">
    <source>
        <dbReference type="EMBL" id="AUH66084.1"/>
    </source>
</evidence>
<evidence type="ECO:0000256" key="1">
    <source>
        <dbReference type="SAM" id="MobiDB-lite"/>
    </source>
</evidence>
<accession>A0A2H5F3G2</accession>
<feature type="compositionally biased region" description="Polar residues" evidence="1">
    <location>
        <begin position="32"/>
        <end position="42"/>
    </location>
</feature>
<proteinExistence type="predicted"/>
<protein>
    <submittedName>
        <fullName evidence="2">Uncharacterized protein</fullName>
    </submittedName>
</protein>
<dbReference type="AlphaFoldDB" id="A0A2H5F3G2"/>
<name>A0A2H5F3G2_9RHOB</name>
<dbReference type="EMBL" id="CP025430">
    <property type="protein sequence ID" value="AUH66084.1"/>
    <property type="molecule type" value="Genomic_DNA"/>
</dbReference>
<dbReference type="KEGG" id="pzh:CX676_01320"/>
<gene>
    <name evidence="2" type="ORF">CX676_01320</name>
</gene>
<feature type="region of interest" description="Disordered" evidence="1">
    <location>
        <begin position="21"/>
        <end position="48"/>
    </location>
</feature>
<keyword evidence="3" id="KW-1185">Reference proteome</keyword>
<reference evidence="2 3" key="1">
    <citation type="journal article" date="2013" name="Antonie Van Leeuwenhoek">
        <title>Paracoccus zhejiangensis sp. nov., isolated from activated sludge in wastewater-treatment system.</title>
        <authorList>
            <person name="Wu Z.G."/>
            <person name="Zhang D.F."/>
            <person name="Liu Y.L."/>
            <person name="Wang F."/>
            <person name="Jiang X."/>
            <person name="Li C."/>
            <person name="Li S.P."/>
            <person name="Hong Q."/>
            <person name="Li W.J."/>
        </authorList>
    </citation>
    <scope>NUCLEOTIDE SEQUENCE [LARGE SCALE GENOMIC DNA]</scope>
    <source>
        <strain evidence="2 3">J6</strain>
    </source>
</reference>
<dbReference type="OrthoDB" id="7871856at2"/>
<dbReference type="Proteomes" id="UP000234530">
    <property type="component" value="Chromosome"/>
</dbReference>